<dbReference type="GO" id="GO:0004602">
    <property type="term" value="F:glutathione peroxidase activity"/>
    <property type="evidence" value="ECO:0007669"/>
    <property type="project" value="TreeGrafter"/>
</dbReference>
<evidence type="ECO:0000313" key="22">
    <source>
        <dbReference type="EMBL" id="ORZ02153.1"/>
    </source>
</evidence>
<sequence>MSAITLSAEYGYVLATYAVSAFYVFTLGAQTGKYRRAAGIPYPYAYAEKAEAEKDEKKHLFNCAQRVHQNTLEVFPTYSAFLLIAGIRHPVPASIAGAVWLVGRYFFSSGYLTGDPSKRMRGVIAYAGLLGLLGMSVHTIYSLLA</sequence>
<dbReference type="PANTHER" id="PTHR10250:SF26">
    <property type="entry name" value="GLUTATHIONE S-TRANSFERASE 3, MITOCHONDRIAL"/>
    <property type="match status" value="1"/>
</dbReference>
<keyword evidence="6" id="KW-0560">Oxidoreductase</keyword>
<dbReference type="EC" id="4.4.1.20" evidence="15"/>
<feature type="transmembrane region" description="Helical" evidence="21">
    <location>
        <begin position="123"/>
        <end position="144"/>
    </location>
</feature>
<keyword evidence="2" id="KW-0808">Transferase</keyword>
<evidence type="ECO:0000256" key="5">
    <source>
        <dbReference type="ARBA" id="ARBA00022989"/>
    </source>
</evidence>
<evidence type="ECO:0000256" key="14">
    <source>
        <dbReference type="ARBA" id="ARBA00037916"/>
    </source>
</evidence>
<comment type="pathway">
    <text evidence="13">Lipid metabolism; leukotriene C4 biosynthesis.</text>
</comment>
<dbReference type="SUPFAM" id="SSF161084">
    <property type="entry name" value="MAPEG domain-like"/>
    <property type="match status" value="1"/>
</dbReference>
<comment type="caution">
    <text evidence="22">The sequence shown here is derived from an EMBL/GenBank/DDBJ whole genome shotgun (WGS) entry which is preliminary data.</text>
</comment>
<dbReference type="Gene3D" id="1.20.120.550">
    <property type="entry name" value="Membrane associated eicosanoid/glutathione metabolism-like domain"/>
    <property type="match status" value="1"/>
</dbReference>
<comment type="catalytic activity">
    <reaction evidence="17">
        <text>15-deoxy-Delta(12,14)-prostaglandin J2 + glutathione = 15-deoxy-Delta(12,14)-prostaglandin J2-S-(R)-glutathione</text>
        <dbReference type="Rhea" id="RHEA:75963"/>
        <dbReference type="ChEBI" id="CHEBI:57925"/>
        <dbReference type="ChEBI" id="CHEBI:85236"/>
        <dbReference type="ChEBI" id="CHEBI:194498"/>
    </reaction>
    <physiologicalReaction direction="left-to-right" evidence="17">
        <dbReference type="Rhea" id="RHEA:75964"/>
    </physiologicalReaction>
</comment>
<dbReference type="PANTHER" id="PTHR10250">
    <property type="entry name" value="MICROSOMAL GLUTATHIONE S-TRANSFERASE"/>
    <property type="match status" value="1"/>
</dbReference>
<organism evidence="22 23">
    <name type="scientific">Syncephalastrum racemosum</name>
    <name type="common">Filamentous fungus</name>
    <dbReference type="NCBI Taxonomy" id="13706"/>
    <lineage>
        <taxon>Eukaryota</taxon>
        <taxon>Fungi</taxon>
        <taxon>Fungi incertae sedis</taxon>
        <taxon>Mucoromycota</taxon>
        <taxon>Mucoromycotina</taxon>
        <taxon>Mucoromycetes</taxon>
        <taxon>Mucorales</taxon>
        <taxon>Syncephalastraceae</taxon>
        <taxon>Syncephalastrum</taxon>
    </lineage>
</organism>
<evidence type="ECO:0000256" key="17">
    <source>
        <dbReference type="ARBA" id="ARBA00051411"/>
    </source>
</evidence>
<keyword evidence="8" id="KW-0496">Mitochondrion</keyword>
<keyword evidence="11" id="KW-0456">Lyase</keyword>
<dbReference type="InterPro" id="IPR023352">
    <property type="entry name" value="MAPEG-like_dom_sf"/>
</dbReference>
<evidence type="ECO:0000256" key="3">
    <source>
        <dbReference type="ARBA" id="ARBA00022692"/>
    </source>
</evidence>
<keyword evidence="3 21" id="KW-0812">Transmembrane</keyword>
<dbReference type="GO" id="GO:0005635">
    <property type="term" value="C:nuclear envelope"/>
    <property type="evidence" value="ECO:0007669"/>
    <property type="project" value="TreeGrafter"/>
</dbReference>
<evidence type="ECO:0000256" key="15">
    <source>
        <dbReference type="ARBA" id="ARBA00039056"/>
    </source>
</evidence>
<evidence type="ECO:0000313" key="23">
    <source>
        <dbReference type="Proteomes" id="UP000242180"/>
    </source>
</evidence>
<evidence type="ECO:0000256" key="9">
    <source>
        <dbReference type="ARBA" id="ARBA00023136"/>
    </source>
</evidence>
<keyword evidence="9 21" id="KW-0472">Membrane</keyword>
<dbReference type="InterPro" id="IPR001129">
    <property type="entry name" value="Membr-assoc_MAPEG"/>
</dbReference>
<evidence type="ECO:0000256" key="12">
    <source>
        <dbReference type="ARBA" id="ARBA00023288"/>
    </source>
</evidence>
<dbReference type="AlphaFoldDB" id="A0A1X2HRI2"/>
<dbReference type="InParanoid" id="A0A1X2HRI2"/>
<dbReference type="GO" id="GO:0004364">
    <property type="term" value="F:glutathione transferase activity"/>
    <property type="evidence" value="ECO:0007669"/>
    <property type="project" value="TreeGrafter"/>
</dbReference>
<evidence type="ECO:0000256" key="16">
    <source>
        <dbReference type="ARBA" id="ARBA00049298"/>
    </source>
</evidence>
<keyword evidence="5 21" id="KW-1133">Transmembrane helix</keyword>
<evidence type="ECO:0000256" key="8">
    <source>
        <dbReference type="ARBA" id="ARBA00023128"/>
    </source>
</evidence>
<feature type="transmembrane region" description="Helical" evidence="21">
    <location>
        <begin position="80"/>
        <end position="102"/>
    </location>
</feature>
<evidence type="ECO:0000256" key="4">
    <source>
        <dbReference type="ARBA" id="ARBA00022787"/>
    </source>
</evidence>
<evidence type="ECO:0000256" key="19">
    <source>
        <dbReference type="ARBA" id="ARBA00075145"/>
    </source>
</evidence>
<dbReference type="Pfam" id="PF01124">
    <property type="entry name" value="MAPEG"/>
    <property type="match status" value="1"/>
</dbReference>
<reference evidence="22 23" key="1">
    <citation type="submission" date="2016-07" db="EMBL/GenBank/DDBJ databases">
        <title>Pervasive Adenine N6-methylation of Active Genes in Fungi.</title>
        <authorList>
            <consortium name="DOE Joint Genome Institute"/>
            <person name="Mondo S.J."/>
            <person name="Dannebaum R.O."/>
            <person name="Kuo R.C."/>
            <person name="Labutti K."/>
            <person name="Haridas S."/>
            <person name="Kuo A."/>
            <person name="Salamov A."/>
            <person name="Ahrendt S.R."/>
            <person name="Lipzen A."/>
            <person name="Sullivan W."/>
            <person name="Andreopoulos W.B."/>
            <person name="Clum A."/>
            <person name="Lindquist E."/>
            <person name="Daum C."/>
            <person name="Ramamoorthy G.K."/>
            <person name="Gryganskyi A."/>
            <person name="Culley D."/>
            <person name="Magnuson J.K."/>
            <person name="James T.Y."/>
            <person name="O'Malley M.A."/>
            <person name="Stajich J.E."/>
            <person name="Spatafora J.W."/>
            <person name="Visel A."/>
            <person name="Grigoriev I.V."/>
        </authorList>
    </citation>
    <scope>NUCLEOTIDE SEQUENCE [LARGE SCALE GENOMIC DNA]</scope>
    <source>
        <strain evidence="22 23">NRRL 2496</strain>
    </source>
</reference>
<evidence type="ECO:0000256" key="10">
    <source>
        <dbReference type="ARBA" id="ARBA00023139"/>
    </source>
</evidence>
<name>A0A1X2HRI2_SYNRA</name>
<dbReference type="GO" id="GO:0004464">
    <property type="term" value="F:leukotriene-C4 synthase activity"/>
    <property type="evidence" value="ECO:0007669"/>
    <property type="project" value="UniProtKB-EC"/>
</dbReference>
<accession>A0A1X2HRI2</accession>
<evidence type="ECO:0000256" key="2">
    <source>
        <dbReference type="ARBA" id="ARBA00022679"/>
    </source>
</evidence>
<dbReference type="GO" id="GO:0006629">
    <property type="term" value="P:lipid metabolic process"/>
    <property type="evidence" value="ECO:0007669"/>
    <property type="project" value="UniProtKB-KW"/>
</dbReference>
<dbReference type="FunFam" id="1.20.120.550:FF:000004">
    <property type="entry name" value="Microsomal glutathione S-transferase 3"/>
    <property type="match status" value="1"/>
</dbReference>
<protein>
    <recommendedName>
        <fullName evidence="18">Glutathione S-transferase 3, mitochondrial</fullName>
        <ecNumber evidence="15">4.4.1.20</ecNumber>
    </recommendedName>
    <alternativeName>
        <fullName evidence="19">Glutathione peroxidase MGST3</fullName>
    </alternativeName>
    <alternativeName>
        <fullName evidence="20">LTC4 synthase MGST3</fullName>
    </alternativeName>
</protein>
<evidence type="ECO:0000256" key="11">
    <source>
        <dbReference type="ARBA" id="ARBA00023239"/>
    </source>
</evidence>
<evidence type="ECO:0000256" key="18">
    <source>
        <dbReference type="ARBA" id="ARBA00069748"/>
    </source>
</evidence>
<gene>
    <name evidence="22" type="ORF">BCR43DRAFT_465048</name>
</gene>
<proteinExistence type="predicted"/>
<keyword evidence="12" id="KW-0449">Lipoprotein</keyword>
<evidence type="ECO:0000256" key="21">
    <source>
        <dbReference type="SAM" id="Phobius"/>
    </source>
</evidence>
<evidence type="ECO:0000256" key="13">
    <source>
        <dbReference type="ARBA" id="ARBA00037884"/>
    </source>
</evidence>
<keyword evidence="23" id="KW-1185">Reference proteome</keyword>
<dbReference type="STRING" id="13706.A0A1X2HRI2"/>
<evidence type="ECO:0000256" key="1">
    <source>
        <dbReference type="ARBA" id="ARBA00004374"/>
    </source>
</evidence>
<dbReference type="OMA" id="TYLYSWI"/>
<evidence type="ECO:0000256" key="6">
    <source>
        <dbReference type="ARBA" id="ARBA00023002"/>
    </source>
</evidence>
<comment type="pathway">
    <text evidence="14">Lipid metabolism; arachidonate metabolism.</text>
</comment>
<dbReference type="GO" id="GO:0005741">
    <property type="term" value="C:mitochondrial outer membrane"/>
    <property type="evidence" value="ECO:0007669"/>
    <property type="project" value="UniProtKB-SubCell"/>
</dbReference>
<keyword evidence="10" id="KW-0564">Palmitate</keyword>
<dbReference type="EMBL" id="MCGN01000001">
    <property type="protein sequence ID" value="ORZ02153.1"/>
    <property type="molecule type" value="Genomic_DNA"/>
</dbReference>
<comment type="subcellular location">
    <subcellularLocation>
        <location evidence="1">Mitochondrion outer membrane</location>
        <topology evidence="1">Multi-pass membrane protein</topology>
    </subcellularLocation>
</comment>
<dbReference type="Proteomes" id="UP000242180">
    <property type="component" value="Unassembled WGS sequence"/>
</dbReference>
<keyword evidence="4" id="KW-1000">Mitochondrion outer membrane</keyword>
<evidence type="ECO:0000256" key="7">
    <source>
        <dbReference type="ARBA" id="ARBA00023098"/>
    </source>
</evidence>
<comment type="catalytic activity">
    <reaction evidence="16">
        <text>leukotriene C4 = leukotriene A4 + glutathione</text>
        <dbReference type="Rhea" id="RHEA:17617"/>
        <dbReference type="ChEBI" id="CHEBI:57463"/>
        <dbReference type="ChEBI" id="CHEBI:57925"/>
        <dbReference type="ChEBI" id="CHEBI:57973"/>
        <dbReference type="EC" id="4.4.1.20"/>
    </reaction>
    <physiologicalReaction direction="right-to-left" evidence="16">
        <dbReference type="Rhea" id="RHEA:17619"/>
    </physiologicalReaction>
</comment>
<dbReference type="OrthoDB" id="410651at2759"/>
<keyword evidence="7" id="KW-0443">Lipid metabolism</keyword>
<feature type="transmembrane region" description="Helical" evidence="21">
    <location>
        <begin position="12"/>
        <end position="29"/>
    </location>
</feature>
<dbReference type="InterPro" id="IPR050997">
    <property type="entry name" value="MAPEG"/>
</dbReference>
<dbReference type="GO" id="GO:0005783">
    <property type="term" value="C:endoplasmic reticulum"/>
    <property type="evidence" value="ECO:0007669"/>
    <property type="project" value="TreeGrafter"/>
</dbReference>
<evidence type="ECO:0000256" key="20">
    <source>
        <dbReference type="ARBA" id="ARBA00076908"/>
    </source>
</evidence>